<dbReference type="GO" id="GO:0015074">
    <property type="term" value="P:DNA integration"/>
    <property type="evidence" value="ECO:0007669"/>
    <property type="project" value="InterPro"/>
</dbReference>
<organism evidence="3 4">
    <name type="scientific">Paraeggerthella hongkongensis</name>
    <dbReference type="NCBI Taxonomy" id="230658"/>
    <lineage>
        <taxon>Bacteria</taxon>
        <taxon>Bacillati</taxon>
        <taxon>Actinomycetota</taxon>
        <taxon>Coriobacteriia</taxon>
        <taxon>Eggerthellales</taxon>
        <taxon>Eggerthellaceae</taxon>
        <taxon>Paraeggerthella</taxon>
    </lineage>
</organism>
<evidence type="ECO:0000256" key="1">
    <source>
        <dbReference type="ARBA" id="ARBA00002286"/>
    </source>
</evidence>
<comment type="function">
    <text evidence="1">Involved in the transposition of the insertion sequence.</text>
</comment>
<dbReference type="Pfam" id="PF00665">
    <property type="entry name" value="rve"/>
    <property type="match status" value="1"/>
</dbReference>
<dbReference type="SUPFAM" id="SSF53098">
    <property type="entry name" value="Ribonuclease H-like"/>
    <property type="match status" value="1"/>
</dbReference>
<sequence length="308" mass="35706">MDKSRRVLCEGGRQKKVIFAFIDEERGNHSVSILCKVMKVTRSGYYAWKNRTLSDHESRDTELAKLIVEIHRESRGIYGAPRIHAMLKRNSVRTSKKRVERIMREYDICGVSKSKKRHRSTPSPERSDETLDLVKRNFFANKPNRVWFADITYVKTYEGWLYLALVFDVFSRLVVGWSMGNTMEATLVDDALEMGVTRRKPDPGLIHHSDHGSQYKSLLLGRTMRRYDITPSMGAISSPWDNAITESLMSTIKVECVHRQTFKTRDDARLEIFDYIETFYNKLRIHSALGNLSPIEFEAMMQERAISA</sequence>
<dbReference type="PANTHER" id="PTHR46889:SF4">
    <property type="entry name" value="TRANSPOSASE INSO FOR INSERTION SEQUENCE ELEMENT IS911B-RELATED"/>
    <property type="match status" value="1"/>
</dbReference>
<dbReference type="Pfam" id="PF13333">
    <property type="entry name" value="rve_2"/>
    <property type="match status" value="1"/>
</dbReference>
<dbReference type="Proteomes" id="UP000278632">
    <property type="component" value="Unassembled WGS sequence"/>
</dbReference>
<proteinExistence type="predicted"/>
<dbReference type="InterPro" id="IPR050900">
    <property type="entry name" value="Transposase_IS3/IS150/IS904"/>
</dbReference>
<dbReference type="OrthoDB" id="4281720at2"/>
<keyword evidence="4" id="KW-1185">Reference proteome</keyword>
<dbReference type="AlphaFoldDB" id="A0A3N0B8S4"/>
<name>A0A3N0B8S4_9ACTN</name>
<evidence type="ECO:0000313" key="4">
    <source>
        <dbReference type="Proteomes" id="UP000278632"/>
    </source>
</evidence>
<dbReference type="Gene3D" id="3.30.420.10">
    <property type="entry name" value="Ribonuclease H-like superfamily/Ribonuclease H"/>
    <property type="match status" value="1"/>
</dbReference>
<feature type="domain" description="Integrase catalytic" evidence="2">
    <location>
        <begin position="139"/>
        <end position="302"/>
    </location>
</feature>
<comment type="caution">
    <text evidence="3">The sequence shown here is derived from an EMBL/GenBank/DDBJ whole genome shotgun (WGS) entry which is preliminary data.</text>
</comment>
<dbReference type="GO" id="GO:0003676">
    <property type="term" value="F:nucleic acid binding"/>
    <property type="evidence" value="ECO:0007669"/>
    <property type="project" value="InterPro"/>
</dbReference>
<dbReference type="PANTHER" id="PTHR46889">
    <property type="entry name" value="TRANSPOSASE INSF FOR INSERTION SEQUENCE IS3B-RELATED"/>
    <property type="match status" value="1"/>
</dbReference>
<dbReference type="InterPro" id="IPR036397">
    <property type="entry name" value="RNaseH_sf"/>
</dbReference>
<dbReference type="Pfam" id="PF13276">
    <property type="entry name" value="HTH_21"/>
    <property type="match status" value="1"/>
</dbReference>
<protein>
    <submittedName>
        <fullName evidence="3">IS3 family transposase</fullName>
    </submittedName>
</protein>
<dbReference type="PROSITE" id="PS50994">
    <property type="entry name" value="INTEGRASE"/>
    <property type="match status" value="1"/>
</dbReference>
<dbReference type="InterPro" id="IPR012337">
    <property type="entry name" value="RNaseH-like_sf"/>
</dbReference>
<dbReference type="EMBL" id="QICD01000013">
    <property type="protein sequence ID" value="RNL43205.1"/>
    <property type="molecule type" value="Genomic_DNA"/>
</dbReference>
<dbReference type="NCBIfam" id="NF033516">
    <property type="entry name" value="transpos_IS3"/>
    <property type="match status" value="1"/>
</dbReference>
<evidence type="ECO:0000259" key="2">
    <source>
        <dbReference type="PROSITE" id="PS50994"/>
    </source>
</evidence>
<dbReference type="InterPro" id="IPR048020">
    <property type="entry name" value="Transpos_IS3"/>
</dbReference>
<dbReference type="RefSeq" id="WP_123192343.1">
    <property type="nucleotide sequence ID" value="NZ_QICD01000013.1"/>
</dbReference>
<gene>
    <name evidence="3" type="ORF">DMP08_07690</name>
</gene>
<dbReference type="InterPro" id="IPR025948">
    <property type="entry name" value="HTH-like_dom"/>
</dbReference>
<evidence type="ECO:0000313" key="3">
    <source>
        <dbReference type="EMBL" id="RNL43205.1"/>
    </source>
</evidence>
<accession>A0A3N0B8S4</accession>
<reference evidence="4" key="1">
    <citation type="submission" date="2018-05" db="EMBL/GenBank/DDBJ databases">
        <title>Genome Sequencing of selected type strains of the family Eggerthellaceae.</title>
        <authorList>
            <person name="Danylec N."/>
            <person name="Stoll D.A."/>
            <person name="Doetsch A."/>
            <person name="Huch M."/>
        </authorList>
    </citation>
    <scope>NUCLEOTIDE SEQUENCE [LARGE SCALE GENOMIC DNA]</scope>
    <source>
        <strain evidence="4">DSM 16106</strain>
    </source>
</reference>
<dbReference type="InterPro" id="IPR001584">
    <property type="entry name" value="Integrase_cat-core"/>
</dbReference>